<dbReference type="HOGENOM" id="CLU_071783_0_1_3"/>
<evidence type="ECO:0000256" key="1">
    <source>
        <dbReference type="ARBA" id="ARBA00007730"/>
    </source>
</evidence>
<comment type="similarity">
    <text evidence="1">Belongs to the aspartyl/asparaginyl beta-hydroxylase family.</text>
</comment>
<dbReference type="GO" id="GO:0051213">
    <property type="term" value="F:dioxygenase activity"/>
    <property type="evidence" value="ECO:0007669"/>
    <property type="project" value="UniProtKB-KW"/>
</dbReference>
<dbReference type="OrthoDB" id="21665at2"/>
<evidence type="ECO:0000256" key="2">
    <source>
        <dbReference type="ARBA" id="ARBA00022964"/>
    </source>
</evidence>
<protein>
    <submittedName>
        <fullName evidence="5">Aspartyl/asparaginyl beta-hydroxylase</fullName>
    </submittedName>
</protein>
<evidence type="ECO:0000256" key="3">
    <source>
        <dbReference type="ARBA" id="ARBA00023002"/>
    </source>
</evidence>
<feature type="domain" description="Aspartyl/asparaginy/proline hydroxylase" evidence="4">
    <location>
        <begin position="15"/>
        <end position="160"/>
    </location>
</feature>
<proteinExistence type="inferred from homology"/>
<dbReference type="EMBL" id="CP003587">
    <property type="protein sequence ID" value="AGY60471.1"/>
    <property type="molecule type" value="Genomic_DNA"/>
</dbReference>
<name>U5QNG9_GLOK1</name>
<evidence type="ECO:0000313" key="6">
    <source>
        <dbReference type="Proteomes" id="UP000017396"/>
    </source>
</evidence>
<keyword evidence="6" id="KW-1185">Reference proteome</keyword>
<dbReference type="GO" id="GO:0016020">
    <property type="term" value="C:membrane"/>
    <property type="evidence" value="ECO:0007669"/>
    <property type="project" value="TreeGrafter"/>
</dbReference>
<accession>U5QNG9</accession>
<dbReference type="InterPro" id="IPR007803">
    <property type="entry name" value="Asp/Arg/Pro-Hydrxlase"/>
</dbReference>
<dbReference type="STRING" id="1183438.GKIL_4225"/>
<evidence type="ECO:0000313" key="5">
    <source>
        <dbReference type="EMBL" id="AGY60471.1"/>
    </source>
</evidence>
<sequence>MFLKEADYPFIAMLEANWRTIRQELDQLGGEHFFAWPEKQYYGEGWNIFALYTYGVALGKNCKLCPETARLVQQIPGMATAVFSSLAPGTHVRPHRGEPAGLLRYHLGLIVPEGCTLRVGPEQRSLREGGSMVFDDTTEHEAWNRSDRTRVVLLVDFKDPAATKSRGLATIFGMFKRP</sequence>
<keyword evidence="3" id="KW-0560">Oxidoreductase</keyword>
<organism evidence="5 6">
    <name type="scientific">Gloeobacter kilaueensis (strain ATCC BAA-2537 / CCAP 1431/1 / ULC 316 / JS1)</name>
    <dbReference type="NCBI Taxonomy" id="1183438"/>
    <lineage>
        <taxon>Bacteria</taxon>
        <taxon>Bacillati</taxon>
        <taxon>Cyanobacteriota</taxon>
        <taxon>Cyanophyceae</taxon>
        <taxon>Gloeobacterales</taxon>
        <taxon>Gloeobacteraceae</taxon>
        <taxon>Gloeobacter</taxon>
    </lineage>
</organism>
<dbReference type="AlphaFoldDB" id="U5QNG9"/>
<dbReference type="RefSeq" id="WP_023175824.1">
    <property type="nucleotide sequence ID" value="NC_022600.1"/>
</dbReference>
<keyword evidence="2" id="KW-0223">Dioxygenase</keyword>
<dbReference type="Proteomes" id="UP000017396">
    <property type="component" value="Chromosome"/>
</dbReference>
<dbReference type="Gene3D" id="2.60.120.330">
    <property type="entry name" value="B-lactam Antibiotic, Isopenicillin N Synthase, Chain"/>
    <property type="match status" value="1"/>
</dbReference>
<dbReference type="InterPro" id="IPR051821">
    <property type="entry name" value="Asp/Asn_beta-hydroxylase"/>
</dbReference>
<dbReference type="PANTHER" id="PTHR46332">
    <property type="entry name" value="ASPARTATE BETA-HYDROXYLASE DOMAIN-CONTAINING PROTEIN 2"/>
    <property type="match status" value="1"/>
</dbReference>
<dbReference type="KEGG" id="glj:GKIL_4225"/>
<reference evidence="5 6" key="1">
    <citation type="journal article" date="2013" name="PLoS ONE">
        <title>Cultivation and Complete Genome Sequencing of Gloeobacter kilaueensis sp. nov., from a Lava Cave in Kilauea Caldera, Hawai'i.</title>
        <authorList>
            <person name="Saw J.H."/>
            <person name="Schatz M."/>
            <person name="Brown M.V."/>
            <person name="Kunkel D.D."/>
            <person name="Foster J.S."/>
            <person name="Shick H."/>
            <person name="Christensen S."/>
            <person name="Hou S."/>
            <person name="Wan X."/>
            <person name="Donachie S.P."/>
        </authorList>
    </citation>
    <scope>NUCLEOTIDE SEQUENCE [LARGE SCALE GENOMIC DNA]</scope>
    <source>
        <strain evidence="6">JS</strain>
    </source>
</reference>
<dbReference type="InterPro" id="IPR027443">
    <property type="entry name" value="IPNS-like_sf"/>
</dbReference>
<gene>
    <name evidence="5" type="primary">lpxO</name>
    <name evidence="5" type="ORF">GKIL_4225</name>
</gene>
<dbReference type="SUPFAM" id="SSF51197">
    <property type="entry name" value="Clavaminate synthase-like"/>
    <property type="match status" value="1"/>
</dbReference>
<dbReference type="eggNOG" id="COG3555">
    <property type="taxonomic scope" value="Bacteria"/>
</dbReference>
<evidence type="ECO:0000259" key="4">
    <source>
        <dbReference type="Pfam" id="PF05118"/>
    </source>
</evidence>
<dbReference type="PANTHER" id="PTHR46332:SF5">
    <property type="entry name" value="ASPARTATE BETA-HYDROXYLASE DOMAIN CONTAINING 2"/>
    <property type="match status" value="1"/>
</dbReference>
<dbReference type="Pfam" id="PF05118">
    <property type="entry name" value="Asp_Arg_Hydrox"/>
    <property type="match status" value="1"/>
</dbReference>